<evidence type="ECO:0000256" key="5">
    <source>
        <dbReference type="ARBA" id="ARBA00022692"/>
    </source>
</evidence>
<dbReference type="GO" id="GO:0009311">
    <property type="term" value="P:oligosaccharide metabolic process"/>
    <property type="evidence" value="ECO:0007669"/>
    <property type="project" value="TreeGrafter"/>
</dbReference>
<dbReference type="PANTHER" id="PTHR11987:SF53">
    <property type="entry name" value="ALPHA-2,8-SIALYLTRANSFERASE 8F-LIKE"/>
    <property type="match status" value="1"/>
</dbReference>
<comment type="subcellular location">
    <subcellularLocation>
        <location evidence="1">Golgi apparatus membrane</location>
        <topology evidence="1">Single-pass type II membrane protein</topology>
    </subcellularLocation>
</comment>
<feature type="transmembrane region" description="Helical" evidence="12">
    <location>
        <begin position="30"/>
        <end position="47"/>
    </location>
</feature>
<dbReference type="AlphaFoldDB" id="A0A8K0EX63"/>
<comment type="similarity">
    <text evidence="2">Belongs to the glycosyltransferase 29 family.</text>
</comment>
<organism evidence="13 14">
    <name type="scientific">Branchiostoma lanceolatum</name>
    <name type="common">Common lancelet</name>
    <name type="synonym">Amphioxus lanceolatum</name>
    <dbReference type="NCBI Taxonomy" id="7740"/>
    <lineage>
        <taxon>Eukaryota</taxon>
        <taxon>Metazoa</taxon>
        <taxon>Chordata</taxon>
        <taxon>Cephalochordata</taxon>
        <taxon>Leptocardii</taxon>
        <taxon>Amphioxiformes</taxon>
        <taxon>Branchiostomatidae</taxon>
        <taxon>Branchiostoma</taxon>
    </lineage>
</organism>
<name>A0A8K0EX63_BRALA</name>
<keyword evidence="9 12" id="KW-0472">Membrane</keyword>
<dbReference type="InterPro" id="IPR050943">
    <property type="entry name" value="Glycosyltr_29_Sialyltrsf"/>
</dbReference>
<dbReference type="Gene3D" id="3.90.1480.20">
    <property type="entry name" value="Glycosyl transferase family 29"/>
    <property type="match status" value="1"/>
</dbReference>
<accession>A0A8K0EX63</accession>
<keyword evidence="8" id="KW-0333">Golgi apparatus</keyword>
<dbReference type="GO" id="GO:0003828">
    <property type="term" value="F:alpha-N-acetylneuraminate alpha-2,8-sialyltransferase activity"/>
    <property type="evidence" value="ECO:0007669"/>
    <property type="project" value="TreeGrafter"/>
</dbReference>
<protein>
    <submittedName>
        <fullName evidence="13">ST8SIA2 protein</fullName>
    </submittedName>
</protein>
<proteinExistence type="inferred from homology"/>
<evidence type="ECO:0000256" key="4">
    <source>
        <dbReference type="ARBA" id="ARBA00022679"/>
    </source>
</evidence>
<dbReference type="GO" id="GO:0006491">
    <property type="term" value="P:N-glycan processing"/>
    <property type="evidence" value="ECO:0007669"/>
    <property type="project" value="TreeGrafter"/>
</dbReference>
<evidence type="ECO:0000256" key="2">
    <source>
        <dbReference type="ARBA" id="ARBA00006003"/>
    </source>
</evidence>
<keyword evidence="4" id="KW-0808">Transferase</keyword>
<keyword evidence="3" id="KW-0328">Glycosyltransferase</keyword>
<sequence length="210" mass="23775">MAAPVVDAKSPQDQDASISALRSKKLGRRIQRFIVILVVFATIHFFLQRSPSLEVQTKVMPPVPRHIPAIHRRDTSIQSRNRTPRPTKVPMPASVASNSSWTFSAEELRKFRAAPGVHSAPECGTPGLPSTGLAAVLTATALCDHLFLYGFFPFQQDENKRPLPYHYYRGDSIEPIIQAENHYMDKEYQFYKRLHQRGVLKLHVGKCDKQ</sequence>
<keyword evidence="10" id="KW-0325">Glycoprotein</keyword>
<dbReference type="Pfam" id="PF00777">
    <property type="entry name" value="Glyco_transf_29"/>
    <property type="match status" value="1"/>
</dbReference>
<evidence type="ECO:0000256" key="7">
    <source>
        <dbReference type="ARBA" id="ARBA00022989"/>
    </source>
</evidence>
<evidence type="ECO:0000256" key="6">
    <source>
        <dbReference type="ARBA" id="ARBA00022968"/>
    </source>
</evidence>
<evidence type="ECO:0000256" key="10">
    <source>
        <dbReference type="ARBA" id="ARBA00023180"/>
    </source>
</evidence>
<dbReference type="InterPro" id="IPR038578">
    <property type="entry name" value="GT29-like_sf"/>
</dbReference>
<gene>
    <name evidence="13" type="primary">ST8SIA2</name>
    <name evidence="13" type="ORF">BLAG_LOCUS23887</name>
</gene>
<evidence type="ECO:0000256" key="8">
    <source>
        <dbReference type="ARBA" id="ARBA00023034"/>
    </source>
</evidence>
<evidence type="ECO:0000313" key="13">
    <source>
        <dbReference type="EMBL" id="CAH1272169.1"/>
    </source>
</evidence>
<evidence type="ECO:0000256" key="1">
    <source>
        <dbReference type="ARBA" id="ARBA00004323"/>
    </source>
</evidence>
<evidence type="ECO:0000256" key="12">
    <source>
        <dbReference type="SAM" id="Phobius"/>
    </source>
</evidence>
<dbReference type="PANTHER" id="PTHR11987">
    <property type="entry name" value="ALPHA-2,8-SIALYLTRANSFERASE"/>
    <property type="match status" value="1"/>
</dbReference>
<reference evidence="13" key="1">
    <citation type="submission" date="2022-01" db="EMBL/GenBank/DDBJ databases">
        <authorList>
            <person name="Braso-Vives M."/>
        </authorList>
    </citation>
    <scope>NUCLEOTIDE SEQUENCE</scope>
</reference>
<keyword evidence="7 12" id="KW-1133">Transmembrane helix</keyword>
<dbReference type="Proteomes" id="UP000838412">
    <property type="component" value="Chromosome 8"/>
</dbReference>
<evidence type="ECO:0000256" key="11">
    <source>
        <dbReference type="SAM" id="MobiDB-lite"/>
    </source>
</evidence>
<keyword evidence="14" id="KW-1185">Reference proteome</keyword>
<evidence type="ECO:0000313" key="14">
    <source>
        <dbReference type="Proteomes" id="UP000838412"/>
    </source>
</evidence>
<keyword evidence="6" id="KW-0735">Signal-anchor</keyword>
<dbReference type="EMBL" id="OV696693">
    <property type="protein sequence ID" value="CAH1272169.1"/>
    <property type="molecule type" value="Genomic_DNA"/>
</dbReference>
<evidence type="ECO:0000256" key="9">
    <source>
        <dbReference type="ARBA" id="ARBA00023136"/>
    </source>
</evidence>
<dbReference type="InterPro" id="IPR001675">
    <property type="entry name" value="Glyco_trans_29"/>
</dbReference>
<feature type="region of interest" description="Disordered" evidence="11">
    <location>
        <begin position="72"/>
        <end position="95"/>
    </location>
</feature>
<evidence type="ECO:0000256" key="3">
    <source>
        <dbReference type="ARBA" id="ARBA00022676"/>
    </source>
</evidence>
<keyword evidence="5 12" id="KW-0812">Transmembrane</keyword>
<dbReference type="GO" id="GO:0000139">
    <property type="term" value="C:Golgi membrane"/>
    <property type="evidence" value="ECO:0007669"/>
    <property type="project" value="UniProtKB-SubCell"/>
</dbReference>